<dbReference type="PROSITE" id="PS50176">
    <property type="entry name" value="ARM_REPEAT"/>
    <property type="match status" value="2"/>
</dbReference>
<comment type="catalytic activity">
    <reaction evidence="1">
        <text>S-ubiquitinyl-[E2 ubiquitin-conjugating enzyme]-L-cysteine + [acceptor protein]-L-lysine = [E2 ubiquitin-conjugating enzyme]-L-cysteine + N(6)-ubiquitinyl-[acceptor protein]-L-lysine.</text>
        <dbReference type="EC" id="2.3.2.27"/>
    </reaction>
</comment>
<accession>A0AA38G7I7</accession>
<dbReference type="SUPFAM" id="SSF57850">
    <property type="entry name" value="RING/U-box"/>
    <property type="match status" value="1"/>
</dbReference>
<dbReference type="EMBL" id="JAHRHJ020000004">
    <property type="protein sequence ID" value="KAH9317862.1"/>
    <property type="molecule type" value="Genomic_DNA"/>
</dbReference>
<evidence type="ECO:0000256" key="6">
    <source>
        <dbReference type="PROSITE-ProRule" id="PRU00259"/>
    </source>
</evidence>
<dbReference type="GO" id="GO:0016567">
    <property type="term" value="P:protein ubiquitination"/>
    <property type="evidence" value="ECO:0007669"/>
    <property type="project" value="InterPro"/>
</dbReference>
<evidence type="ECO:0000256" key="1">
    <source>
        <dbReference type="ARBA" id="ARBA00000900"/>
    </source>
</evidence>
<dbReference type="PANTHER" id="PTHR23315:SF224">
    <property type="entry name" value="U-BOX DOMAIN-CONTAINING PROTEIN 1"/>
    <property type="match status" value="1"/>
</dbReference>
<feature type="repeat" description="ARM" evidence="6">
    <location>
        <begin position="387"/>
        <end position="429"/>
    </location>
</feature>
<keyword evidence="5" id="KW-0833">Ubl conjugation pathway</keyword>
<feature type="coiled-coil region" evidence="7">
    <location>
        <begin position="39"/>
        <end position="69"/>
    </location>
</feature>
<keyword evidence="10" id="KW-1185">Reference proteome</keyword>
<evidence type="ECO:0000256" key="7">
    <source>
        <dbReference type="SAM" id="Coils"/>
    </source>
</evidence>
<dbReference type="CDD" id="cd16664">
    <property type="entry name" value="RING-Ubox_PUB"/>
    <property type="match status" value="1"/>
</dbReference>
<feature type="repeat" description="ARM" evidence="6">
    <location>
        <begin position="301"/>
        <end position="344"/>
    </location>
</feature>
<dbReference type="FunFam" id="3.30.40.10:FF:000442">
    <property type="entry name" value="RING-type E3 ubiquitin transferase"/>
    <property type="match status" value="1"/>
</dbReference>
<dbReference type="PANTHER" id="PTHR23315">
    <property type="entry name" value="U BOX DOMAIN-CONTAINING"/>
    <property type="match status" value="1"/>
</dbReference>
<keyword evidence="4" id="KW-0808">Transferase</keyword>
<evidence type="ECO:0000256" key="2">
    <source>
        <dbReference type="ARBA" id="ARBA00004906"/>
    </source>
</evidence>
<dbReference type="Gene3D" id="3.30.40.10">
    <property type="entry name" value="Zinc/RING finger domain, C3HC4 (zinc finger)"/>
    <property type="match status" value="1"/>
</dbReference>
<dbReference type="PROSITE" id="PS51698">
    <property type="entry name" value="U_BOX"/>
    <property type="match status" value="1"/>
</dbReference>
<dbReference type="Proteomes" id="UP000824469">
    <property type="component" value="Unassembled WGS sequence"/>
</dbReference>
<dbReference type="Pfam" id="PF04564">
    <property type="entry name" value="U-box"/>
    <property type="match status" value="1"/>
</dbReference>
<feature type="domain" description="U-box" evidence="8">
    <location>
        <begin position="165"/>
        <end position="240"/>
    </location>
</feature>
<dbReference type="GO" id="GO:0061630">
    <property type="term" value="F:ubiquitin protein ligase activity"/>
    <property type="evidence" value="ECO:0007669"/>
    <property type="project" value="UniProtKB-EC"/>
</dbReference>
<dbReference type="InterPro" id="IPR045210">
    <property type="entry name" value="RING-Ubox_PUB"/>
</dbReference>
<gene>
    <name evidence="9" type="ORF">KI387_019631</name>
</gene>
<evidence type="ECO:0000256" key="4">
    <source>
        <dbReference type="ARBA" id="ARBA00022679"/>
    </source>
</evidence>
<evidence type="ECO:0000313" key="10">
    <source>
        <dbReference type="Proteomes" id="UP000824469"/>
    </source>
</evidence>
<dbReference type="AlphaFoldDB" id="A0AA38G7I7"/>
<evidence type="ECO:0000256" key="5">
    <source>
        <dbReference type="ARBA" id="ARBA00022786"/>
    </source>
</evidence>
<dbReference type="Pfam" id="PF25598">
    <property type="entry name" value="ARM_PUB"/>
    <property type="match status" value="1"/>
</dbReference>
<dbReference type="EC" id="2.3.2.27" evidence="3"/>
<dbReference type="InterPro" id="IPR000225">
    <property type="entry name" value="Armadillo"/>
</dbReference>
<evidence type="ECO:0000256" key="3">
    <source>
        <dbReference type="ARBA" id="ARBA00012483"/>
    </source>
</evidence>
<dbReference type="OMA" id="SCIERND"/>
<sequence>MGNALEMLPLGLLTVSHEVREHVDLVRIRATAGYKPDRDKEESNLRRELEEAVTRLEAKEKDLQRVSLRELFQNLGLDSLSKCRGEIRKLRDEIAVQADKSAAIDVMDRLRSLIGLVLYAKSMLFDAEGESEEGEEEEDCTELVPCSPTFRDAAGSGSKDKHHMSIPDELKCPISLDLMRDPVIVDSGHTYDRASISGWLDSGHSTCPLSGQKLPRHPALIANYALRSLVSQWCDRHKLPFHLATSVASAAAEEDAVKMTAAFLVGKLATGSREIQTQAAYELRLLAKRGAENRKCVAEAGAIPFLVPLLSPSSEGKAQENAVTALLNLSINDNNKALIMAASGAVDGIVGVVQESGSMAARENAAATLFSLSVVDDYKIAIGAKDTAIPALLSLLREGDSRGKKDAATALFNLSLYKGNKDAILKGGTVDVLVPTLIDLVKLGSEKEKENSIAVLAAMCKSGATATREETVTRLVENIIPTLLTVTSTGSSRAKRKATALLKLLQACAHE</sequence>
<dbReference type="InterPro" id="IPR013083">
    <property type="entry name" value="Znf_RING/FYVE/PHD"/>
</dbReference>
<dbReference type="InterPro" id="IPR016024">
    <property type="entry name" value="ARM-type_fold"/>
</dbReference>
<name>A0AA38G7I7_TAXCH</name>
<dbReference type="SMART" id="SM00185">
    <property type="entry name" value="ARM"/>
    <property type="match status" value="4"/>
</dbReference>
<proteinExistence type="predicted"/>
<dbReference type="Gene3D" id="1.25.10.10">
    <property type="entry name" value="Leucine-rich Repeat Variant"/>
    <property type="match status" value="1"/>
</dbReference>
<comment type="caution">
    <text evidence="9">The sequence shown here is derived from an EMBL/GenBank/DDBJ whole genome shotgun (WGS) entry which is preliminary data.</text>
</comment>
<dbReference type="SMART" id="SM00504">
    <property type="entry name" value="Ubox"/>
    <property type="match status" value="1"/>
</dbReference>
<evidence type="ECO:0000259" key="8">
    <source>
        <dbReference type="PROSITE" id="PS51698"/>
    </source>
</evidence>
<evidence type="ECO:0000313" key="9">
    <source>
        <dbReference type="EMBL" id="KAH9317862.1"/>
    </source>
</evidence>
<organism evidence="9 10">
    <name type="scientific">Taxus chinensis</name>
    <name type="common">Chinese yew</name>
    <name type="synonym">Taxus wallichiana var. chinensis</name>
    <dbReference type="NCBI Taxonomy" id="29808"/>
    <lineage>
        <taxon>Eukaryota</taxon>
        <taxon>Viridiplantae</taxon>
        <taxon>Streptophyta</taxon>
        <taxon>Embryophyta</taxon>
        <taxon>Tracheophyta</taxon>
        <taxon>Spermatophyta</taxon>
        <taxon>Pinopsida</taxon>
        <taxon>Pinidae</taxon>
        <taxon>Conifers II</taxon>
        <taxon>Cupressales</taxon>
        <taxon>Taxaceae</taxon>
        <taxon>Taxus</taxon>
    </lineage>
</organism>
<protein>
    <recommendedName>
        <fullName evidence="3">RING-type E3 ubiquitin transferase</fullName>
        <ecNumber evidence="3">2.3.2.27</ecNumber>
    </recommendedName>
</protein>
<dbReference type="SUPFAM" id="SSF48371">
    <property type="entry name" value="ARM repeat"/>
    <property type="match status" value="1"/>
</dbReference>
<dbReference type="InterPro" id="IPR003613">
    <property type="entry name" value="Ubox_domain"/>
</dbReference>
<keyword evidence="7" id="KW-0175">Coiled coil</keyword>
<comment type="pathway">
    <text evidence="2">Protein modification; protein ubiquitination.</text>
</comment>
<reference evidence="9 10" key="1">
    <citation type="journal article" date="2021" name="Nat. Plants">
        <title>The Taxus genome provides insights into paclitaxel biosynthesis.</title>
        <authorList>
            <person name="Xiong X."/>
            <person name="Gou J."/>
            <person name="Liao Q."/>
            <person name="Li Y."/>
            <person name="Zhou Q."/>
            <person name="Bi G."/>
            <person name="Li C."/>
            <person name="Du R."/>
            <person name="Wang X."/>
            <person name="Sun T."/>
            <person name="Guo L."/>
            <person name="Liang H."/>
            <person name="Lu P."/>
            <person name="Wu Y."/>
            <person name="Zhang Z."/>
            <person name="Ro D.K."/>
            <person name="Shang Y."/>
            <person name="Huang S."/>
            <person name="Yan J."/>
        </authorList>
    </citation>
    <scope>NUCLEOTIDE SEQUENCE [LARGE SCALE GENOMIC DNA]</scope>
    <source>
        <strain evidence="9">Ta-2019</strain>
    </source>
</reference>
<dbReference type="InterPro" id="IPR058678">
    <property type="entry name" value="ARM_PUB"/>
</dbReference>
<dbReference type="InterPro" id="IPR011989">
    <property type="entry name" value="ARM-like"/>
</dbReference>